<dbReference type="SUPFAM" id="SSF53335">
    <property type="entry name" value="S-adenosyl-L-methionine-dependent methyltransferases"/>
    <property type="match status" value="1"/>
</dbReference>
<name>A0A1X7P9H5_9HYPH</name>
<dbReference type="GO" id="GO:0008168">
    <property type="term" value="F:methyltransferase activity"/>
    <property type="evidence" value="ECO:0007669"/>
    <property type="project" value="UniProtKB-KW"/>
</dbReference>
<accession>A0A1X7P9H5</accession>
<reference evidence="2 3" key="1">
    <citation type="submission" date="2017-04" db="EMBL/GenBank/DDBJ databases">
        <authorList>
            <person name="Afonso C.L."/>
            <person name="Miller P.J."/>
            <person name="Scott M.A."/>
            <person name="Spackman E."/>
            <person name="Goraichik I."/>
            <person name="Dimitrov K.M."/>
            <person name="Suarez D.L."/>
            <person name="Swayne D.E."/>
        </authorList>
    </citation>
    <scope>NUCLEOTIDE SEQUENCE [LARGE SCALE GENOMIC DNA]</scope>
    <source>
        <strain evidence="2 3">B5P</strain>
    </source>
</reference>
<dbReference type="AlphaFoldDB" id="A0A1X7P9H5"/>
<sequence>MDKRNLSLDESRALKPGEEHFAAYVGPPKQWDFMGATQFRLLCSLGLRHHHRVLDVGCGSLRAGRFLMLYLDKGNYYGIEPNKWLIDDMVAKELGEELIKLRAPHFSYRDDFDATEFGVAFEFIVAQSIFSHAGPDIVVPALRSLKRSLAPGGLMLVTFLDSIRRPNSPVEKPGWTYPGNTAYLPERILHFIGEAGLVGRELPWYHPRQNWYAIAHEPAHLPPKEFDVHLTGEVMSEIDLSKKAAALTGQEGA</sequence>
<keyword evidence="3" id="KW-1185">Reference proteome</keyword>
<dbReference type="GO" id="GO:0032259">
    <property type="term" value="P:methylation"/>
    <property type="evidence" value="ECO:0007669"/>
    <property type="project" value="UniProtKB-KW"/>
</dbReference>
<dbReference type="Gene3D" id="3.40.50.150">
    <property type="entry name" value="Vaccinia Virus protein VP39"/>
    <property type="match status" value="1"/>
</dbReference>
<organism evidence="2 3">
    <name type="scientific">Mesorhizobium australicum</name>
    <dbReference type="NCBI Taxonomy" id="536018"/>
    <lineage>
        <taxon>Bacteria</taxon>
        <taxon>Pseudomonadati</taxon>
        <taxon>Pseudomonadota</taxon>
        <taxon>Alphaproteobacteria</taxon>
        <taxon>Hyphomicrobiales</taxon>
        <taxon>Phyllobacteriaceae</taxon>
        <taxon>Mesorhizobium</taxon>
    </lineage>
</organism>
<feature type="domain" description="Methyltransferase type 12" evidence="1">
    <location>
        <begin position="54"/>
        <end position="154"/>
    </location>
</feature>
<evidence type="ECO:0000313" key="3">
    <source>
        <dbReference type="Proteomes" id="UP000193083"/>
    </source>
</evidence>
<keyword evidence="2" id="KW-0489">Methyltransferase</keyword>
<dbReference type="InterPro" id="IPR029063">
    <property type="entry name" value="SAM-dependent_MTases_sf"/>
</dbReference>
<dbReference type="EMBL" id="FXBL01000004">
    <property type="protein sequence ID" value="SMH47744.1"/>
    <property type="molecule type" value="Genomic_DNA"/>
</dbReference>
<dbReference type="Proteomes" id="UP000193083">
    <property type="component" value="Unassembled WGS sequence"/>
</dbReference>
<gene>
    <name evidence="2" type="ORF">SAMN02982922_3562</name>
</gene>
<proteinExistence type="predicted"/>
<dbReference type="InterPro" id="IPR013217">
    <property type="entry name" value="Methyltransf_12"/>
</dbReference>
<dbReference type="RefSeq" id="WP_085465375.1">
    <property type="nucleotide sequence ID" value="NZ_FXBL01000004.1"/>
</dbReference>
<evidence type="ECO:0000259" key="1">
    <source>
        <dbReference type="Pfam" id="PF08242"/>
    </source>
</evidence>
<dbReference type="Pfam" id="PF08242">
    <property type="entry name" value="Methyltransf_12"/>
    <property type="match status" value="1"/>
</dbReference>
<evidence type="ECO:0000313" key="2">
    <source>
        <dbReference type="EMBL" id="SMH47744.1"/>
    </source>
</evidence>
<protein>
    <submittedName>
        <fullName evidence="2">Methyltransferase domain-containing protein</fullName>
    </submittedName>
</protein>
<dbReference type="CDD" id="cd02440">
    <property type="entry name" value="AdoMet_MTases"/>
    <property type="match status" value="1"/>
</dbReference>
<keyword evidence="2" id="KW-0808">Transferase</keyword>